<dbReference type="GO" id="GO:0031380">
    <property type="term" value="C:nuclear RNA-directed RNA polymerase complex"/>
    <property type="evidence" value="ECO:0007669"/>
    <property type="project" value="TreeGrafter"/>
</dbReference>
<keyword evidence="4 8" id="KW-0548">Nucleotidyltransferase</keyword>
<dbReference type="EC" id="2.7.7.48" evidence="8"/>
<proteinExistence type="inferred from homology"/>
<dbReference type="SUPFAM" id="SSF54928">
    <property type="entry name" value="RNA-binding domain, RBD"/>
    <property type="match status" value="1"/>
</dbReference>
<evidence type="ECO:0000313" key="17">
    <source>
        <dbReference type="Proteomes" id="UP000266239"/>
    </source>
</evidence>
<evidence type="ECO:0000259" key="10">
    <source>
        <dbReference type="SMART" id="SM00360"/>
    </source>
</evidence>
<evidence type="ECO:0000256" key="9">
    <source>
        <dbReference type="SAM" id="Coils"/>
    </source>
</evidence>
<dbReference type="Gene3D" id="3.30.70.330">
    <property type="match status" value="1"/>
</dbReference>
<dbReference type="Proteomes" id="UP000266239">
    <property type="component" value="Unassembled WGS sequence"/>
</dbReference>
<feature type="domain" description="RRM" evidence="10">
    <location>
        <begin position="37"/>
        <end position="109"/>
    </location>
</feature>
<dbReference type="Proteomes" id="UP000266643">
    <property type="component" value="Unassembled WGS sequence"/>
</dbReference>
<dbReference type="EMBL" id="QUTB01003668">
    <property type="protein sequence ID" value="RHY66689.1"/>
    <property type="molecule type" value="Genomic_DNA"/>
</dbReference>
<dbReference type="PANTHER" id="PTHR23079">
    <property type="entry name" value="RNA-DEPENDENT RNA POLYMERASE"/>
    <property type="match status" value="1"/>
</dbReference>
<comment type="catalytic activity">
    <reaction evidence="7 8">
        <text>RNA(n) + a ribonucleoside 5'-triphosphate = RNA(n+1) + diphosphate</text>
        <dbReference type="Rhea" id="RHEA:21248"/>
        <dbReference type="Rhea" id="RHEA-COMP:14527"/>
        <dbReference type="Rhea" id="RHEA-COMP:17342"/>
        <dbReference type="ChEBI" id="CHEBI:33019"/>
        <dbReference type="ChEBI" id="CHEBI:61557"/>
        <dbReference type="ChEBI" id="CHEBI:140395"/>
        <dbReference type="EC" id="2.7.7.48"/>
    </reaction>
</comment>
<evidence type="ECO:0000256" key="5">
    <source>
        <dbReference type="ARBA" id="ARBA00022884"/>
    </source>
</evidence>
<comment type="similarity">
    <text evidence="1 8">Belongs to the RdRP family.</text>
</comment>
<dbReference type="VEuPathDB" id="FungiDB:H257_00603"/>
<evidence type="ECO:0000313" key="13">
    <source>
        <dbReference type="EMBL" id="RHY66689.1"/>
    </source>
</evidence>
<keyword evidence="2 8" id="KW-0696">RNA-directed RNA polymerase</keyword>
<gene>
    <name evidence="11" type="ORF">DYB25_005738</name>
    <name evidence="15" type="ORF">DYB26_003225</name>
    <name evidence="14" type="ORF">DYB30_006728</name>
    <name evidence="13" type="ORF">DYB34_001988</name>
    <name evidence="12" type="ORF">DYB38_002158</name>
</gene>
<evidence type="ECO:0000313" key="19">
    <source>
        <dbReference type="Proteomes" id="UP000283543"/>
    </source>
</evidence>
<keyword evidence="6" id="KW-0943">RNA-mediated gene silencing</keyword>
<evidence type="ECO:0000256" key="8">
    <source>
        <dbReference type="RuleBase" id="RU363098"/>
    </source>
</evidence>
<dbReference type="SMART" id="SM00360">
    <property type="entry name" value="RRM"/>
    <property type="match status" value="1"/>
</dbReference>
<keyword evidence="3 8" id="KW-0808">Transferase</keyword>
<dbReference type="EMBL" id="QUTA01008626">
    <property type="protein sequence ID" value="RHY03091.1"/>
    <property type="molecule type" value="Genomic_DNA"/>
</dbReference>
<dbReference type="Pfam" id="PF26253">
    <property type="entry name" value="RdRP_head"/>
    <property type="match status" value="1"/>
</dbReference>
<evidence type="ECO:0000313" key="15">
    <source>
        <dbReference type="EMBL" id="RHY83188.1"/>
    </source>
</evidence>
<evidence type="ECO:0000313" key="12">
    <source>
        <dbReference type="EMBL" id="RHY55850.1"/>
    </source>
</evidence>
<evidence type="ECO:0000313" key="18">
    <source>
        <dbReference type="Proteomes" id="UP000266643"/>
    </source>
</evidence>
<sequence length="1297" mass="144616">MNRDEFNAARKQYKDEADEDLNRKMNGHLPHNCPILSACVSNLKFEVTSTRLHQFLEANGIFSITKCKVKIENGRSVGRATVTVASSSDMDKLLGLNDVHFFSRPMRVQIDRKSVPILSRWNGTSMSVGTLPDASVGLHLFKDYDDDWVRSTDPSGASVFGQCFAYAVELPVSHALVSTTLQRYGVKATKHCTYHKPVVPGIPPEQVLGDWSGGDDRRFANVPWTVRYALHVLVVQRKIDFLDAAFATHVATACATSKVPPADLSHHLVALRVFPRRSIADKLLALLDPSTPLPSAPTGHTIRRVLVTPLRVVPEAPEADQTNRVLRQYGHLVDRFLRVTFVDENFASIFNVNRSPYVFDRIRQLVRTGLNVSGDQFDFLAYSNSQLRSQSCWFFKSATDGEAGIPSVDEIRRSLGSFQAIAVPGRRGARIGQAFSSTTPTLDVPAHRVRVQADIERHGYTFSDGVGYMSPSFAERVATFMRVGCVPSALQIRYGGAKGVVSVMPTPLGVDMVLRKSMVKFASDHTGLEICNVAAATPFYLNRQVIPLLSCLGVHDASVMALLNDMLESMASSASTAADAIVLFEKHAPLDPPLRLLKAGCTLDDPFVFEWTQSLRRRLSLDLQLKARILVPQAVCLMGVLDETHSLEEGQVFFQTRSNQYEVPPTGALLAVGRCPCLHPGDIRLMRRAHVPRLGHLYDVLVFSPNGGRPDPNKMSGGDLDGDIYFVLWDKSLLPTHEYPPMLYDPPKPNHASTGGSALSHADQVAEFFVEYMRNDNLGQISSAHLVFTDMTDAGAKSDECLELAEQASVAVDYAKTGVSVQGRIRSSPVYPDFMENATKASYQSDKILGQVYRRAKHANPPSMSHCTWRHDARLVVPGHEAYMNDADDQCFAYSTELWDIACKYHVHSEIELISGNVRSLSRQICRRKGLKASKDVSDRLQLVVRQVRTKYEAKFWAEFGNDVNDPRALQKASAWYYTAYTYEWETGDPPYLSFGWLALAPMCRLLELALILLYWSIPSSNPIPHHLTKVSAERFTSDAELHEASPGLGHASHLHSQVLFTWQHPLCAETPDVHKHGPVQSRFHVQYWLDRTWHDLLRSLSSFNTGEPGSIYTNDCFAVLENASTSRQISFRVRSRVDPGAIFQLLQPQWSAWSDTVVLAPSRKELLVCEHADGRGPYHWDQLWWGLTLISVVAAVYSRWRSTPGSVRGAAKRKISALQDEVHDLKQELSDAETENKLLMRLKGYGLDTLTWKELHELEHELHLGLDIIEQYKEALHPVLVDAPTSPSSSSCSSSS</sequence>
<evidence type="ECO:0000256" key="1">
    <source>
        <dbReference type="ARBA" id="ARBA00005762"/>
    </source>
</evidence>
<dbReference type="EMBL" id="QUTD01004110">
    <property type="protein sequence ID" value="RHY69667.1"/>
    <property type="molecule type" value="Genomic_DNA"/>
</dbReference>
<dbReference type="InterPro" id="IPR058752">
    <property type="entry name" value="RDRP_C_head"/>
</dbReference>
<evidence type="ECO:0000313" key="14">
    <source>
        <dbReference type="EMBL" id="RHY69667.1"/>
    </source>
</evidence>
<reference evidence="16 17" key="1">
    <citation type="submission" date="2018-08" db="EMBL/GenBank/DDBJ databases">
        <title>Aphanomyces genome sequencing and annotation.</title>
        <authorList>
            <person name="Minardi D."/>
            <person name="Oidtmann B."/>
            <person name="Van Der Giezen M."/>
            <person name="Studholme D.J."/>
        </authorList>
    </citation>
    <scope>NUCLEOTIDE SEQUENCE [LARGE SCALE GENOMIC DNA]</scope>
    <source>
        <strain evidence="14 18">D2</strain>
        <strain evidence="15 20">FDL457</strain>
        <strain evidence="12 16">SA</strain>
        <strain evidence="13 19">Si</strain>
        <strain evidence="11 17">Yx</strain>
    </source>
</reference>
<evidence type="ECO:0000313" key="20">
    <source>
        <dbReference type="Proteomes" id="UP000286510"/>
    </source>
</evidence>
<evidence type="ECO:0000313" key="16">
    <source>
        <dbReference type="Proteomes" id="UP000265716"/>
    </source>
</evidence>
<keyword evidence="9" id="KW-0175">Coiled coil</keyword>
<evidence type="ECO:0000313" key="11">
    <source>
        <dbReference type="EMBL" id="RHY03091.1"/>
    </source>
</evidence>
<dbReference type="Pfam" id="PF05183">
    <property type="entry name" value="RdRP"/>
    <property type="match status" value="1"/>
</dbReference>
<dbReference type="InterPro" id="IPR057596">
    <property type="entry name" value="RDRP_core"/>
</dbReference>
<feature type="coiled-coil region" evidence="9">
    <location>
        <begin position="1209"/>
        <end position="1243"/>
    </location>
</feature>
<dbReference type="Proteomes" id="UP000283543">
    <property type="component" value="Unassembled WGS sequence"/>
</dbReference>
<dbReference type="EMBL" id="QUTC01005779">
    <property type="protein sequence ID" value="RHY55850.1"/>
    <property type="molecule type" value="Genomic_DNA"/>
</dbReference>
<dbReference type="GO" id="GO:0003968">
    <property type="term" value="F:RNA-directed RNA polymerase activity"/>
    <property type="evidence" value="ECO:0007669"/>
    <property type="project" value="UniProtKB-KW"/>
</dbReference>
<organism evidence="11 17">
    <name type="scientific">Aphanomyces astaci</name>
    <name type="common">Crayfish plague agent</name>
    <dbReference type="NCBI Taxonomy" id="112090"/>
    <lineage>
        <taxon>Eukaryota</taxon>
        <taxon>Sar</taxon>
        <taxon>Stramenopiles</taxon>
        <taxon>Oomycota</taxon>
        <taxon>Saprolegniomycetes</taxon>
        <taxon>Saprolegniales</taxon>
        <taxon>Verrucalvaceae</taxon>
        <taxon>Aphanomyces</taxon>
    </lineage>
</organism>
<dbReference type="InterPro" id="IPR007855">
    <property type="entry name" value="RDRP"/>
</dbReference>
<dbReference type="Proteomes" id="UP000265716">
    <property type="component" value="Unassembled WGS sequence"/>
</dbReference>
<evidence type="ECO:0000256" key="2">
    <source>
        <dbReference type="ARBA" id="ARBA00022484"/>
    </source>
</evidence>
<dbReference type="Proteomes" id="UP000286510">
    <property type="component" value="Unassembled WGS sequence"/>
</dbReference>
<accession>A0A397AC79</accession>
<comment type="caution">
    <text evidence="11">The sequence shown here is derived from an EMBL/GenBank/DDBJ whole genome shotgun (WGS) entry which is preliminary data.</text>
</comment>
<dbReference type="EMBL" id="QUTF01025657">
    <property type="protein sequence ID" value="RHY83188.1"/>
    <property type="molecule type" value="Genomic_DNA"/>
</dbReference>
<evidence type="ECO:0000256" key="7">
    <source>
        <dbReference type="ARBA" id="ARBA00048744"/>
    </source>
</evidence>
<protein>
    <recommendedName>
        <fullName evidence="8">RNA-dependent RNA polymerase</fullName>
        <ecNumber evidence="8">2.7.7.48</ecNumber>
    </recommendedName>
</protein>
<dbReference type="PANTHER" id="PTHR23079:SF55">
    <property type="entry name" value="RNA-DIRECTED RNA POLYMERASE"/>
    <property type="match status" value="1"/>
</dbReference>
<evidence type="ECO:0000256" key="3">
    <source>
        <dbReference type="ARBA" id="ARBA00022679"/>
    </source>
</evidence>
<evidence type="ECO:0000256" key="4">
    <source>
        <dbReference type="ARBA" id="ARBA00022695"/>
    </source>
</evidence>
<dbReference type="GO" id="GO:0030422">
    <property type="term" value="P:siRNA processing"/>
    <property type="evidence" value="ECO:0007669"/>
    <property type="project" value="TreeGrafter"/>
</dbReference>
<dbReference type="InterPro" id="IPR000504">
    <property type="entry name" value="RRM_dom"/>
</dbReference>
<dbReference type="InterPro" id="IPR012677">
    <property type="entry name" value="Nucleotide-bd_a/b_plait_sf"/>
</dbReference>
<dbReference type="VEuPathDB" id="FungiDB:H257_00601"/>
<evidence type="ECO:0000256" key="6">
    <source>
        <dbReference type="ARBA" id="ARBA00023158"/>
    </source>
</evidence>
<dbReference type="InterPro" id="IPR035979">
    <property type="entry name" value="RBD_domain_sf"/>
</dbReference>
<dbReference type="GO" id="GO:0003723">
    <property type="term" value="F:RNA binding"/>
    <property type="evidence" value="ECO:0007669"/>
    <property type="project" value="UniProtKB-KW"/>
</dbReference>
<name>A0A397AC79_APHAT</name>
<keyword evidence="5 8" id="KW-0694">RNA-binding</keyword>